<keyword evidence="11" id="KW-1185">Reference proteome</keyword>
<feature type="transmembrane region" description="Helical" evidence="6">
    <location>
        <begin position="226"/>
        <end position="245"/>
    </location>
</feature>
<evidence type="ECO:0000259" key="7">
    <source>
        <dbReference type="Pfam" id="PF00482"/>
    </source>
</evidence>
<evidence type="ECO:0000313" key="8">
    <source>
        <dbReference type="EMBL" id="QWV17662.1"/>
    </source>
</evidence>
<dbReference type="Gene3D" id="1.20.81.30">
    <property type="entry name" value="Type II secretion system (T2SS), domain F"/>
    <property type="match status" value="1"/>
</dbReference>
<accession>A0A365PWW4</accession>
<dbReference type="PANTHER" id="PTHR35007">
    <property type="entry name" value="INTEGRAL MEMBRANE PROTEIN-RELATED"/>
    <property type="match status" value="1"/>
</dbReference>
<dbReference type="AlphaFoldDB" id="A0A365PWW4"/>
<protein>
    <submittedName>
        <fullName evidence="9">Secretion system protein F</fullName>
    </submittedName>
    <submittedName>
        <fullName evidence="8">Type II secretion system F family protein</fullName>
    </submittedName>
</protein>
<evidence type="ECO:0000256" key="5">
    <source>
        <dbReference type="ARBA" id="ARBA00023136"/>
    </source>
</evidence>
<organism evidence="9 10">
    <name type="scientific">Stutzerimonas zhaodongensis</name>
    <dbReference type="NCBI Taxonomy" id="1176257"/>
    <lineage>
        <taxon>Bacteria</taxon>
        <taxon>Pseudomonadati</taxon>
        <taxon>Pseudomonadota</taxon>
        <taxon>Gammaproteobacteria</taxon>
        <taxon>Pseudomonadales</taxon>
        <taxon>Pseudomonadaceae</taxon>
        <taxon>Stutzerimonas</taxon>
    </lineage>
</organism>
<dbReference type="Pfam" id="PF00482">
    <property type="entry name" value="T2SSF"/>
    <property type="match status" value="1"/>
</dbReference>
<gene>
    <name evidence="9" type="ORF">DQ403_06265</name>
    <name evidence="8" type="ORF">KQ248_02880</name>
</gene>
<proteinExistence type="predicted"/>
<dbReference type="Proteomes" id="UP000683436">
    <property type="component" value="Chromosome"/>
</dbReference>
<dbReference type="RefSeq" id="WP_128119649.1">
    <property type="nucleotide sequence ID" value="NZ_CP076683.1"/>
</dbReference>
<evidence type="ECO:0000313" key="11">
    <source>
        <dbReference type="Proteomes" id="UP000683436"/>
    </source>
</evidence>
<name>A0A365PWW4_9GAMM</name>
<feature type="transmembrane region" description="Helical" evidence="6">
    <location>
        <begin position="76"/>
        <end position="99"/>
    </location>
</feature>
<dbReference type="EMBL" id="QNTV01000003">
    <property type="protein sequence ID" value="RBA60314.1"/>
    <property type="molecule type" value="Genomic_DNA"/>
</dbReference>
<sequence length="285" mass="31546">MNTLLLLFCLTCAGVGIFSLVLVFGRNVSVNMRFYRRQFSANAEVELADMFIFASGQQLFVLNLMLLVIVPLLLHALFHISVITLGGALVSLFVPRMLFKMLRRKRMQKFEEQLPDAFMLLSSSLQSGASLNMALENLVQQSPAPLSQEFGLLMKKVRLGVSLEEALVKMEQRMPLPSFVMASSAVRISREVGGNLVETITGMATTLRRKKVMEGKIDSLTAQGRAQGIFMAMLPIFLAGILSVIEPEAMSQLYTTRVGLMVLAGMVVMEILGFTFIKKITQIDA</sequence>
<evidence type="ECO:0000256" key="6">
    <source>
        <dbReference type="SAM" id="Phobius"/>
    </source>
</evidence>
<evidence type="ECO:0000313" key="9">
    <source>
        <dbReference type="EMBL" id="RBA60314.1"/>
    </source>
</evidence>
<dbReference type="InterPro" id="IPR042094">
    <property type="entry name" value="T2SS_GspF_sf"/>
</dbReference>
<evidence type="ECO:0000256" key="1">
    <source>
        <dbReference type="ARBA" id="ARBA00004651"/>
    </source>
</evidence>
<feature type="transmembrane region" description="Helical" evidence="6">
    <location>
        <begin position="257"/>
        <end position="277"/>
    </location>
</feature>
<dbReference type="PANTHER" id="PTHR35007:SF1">
    <property type="entry name" value="PILUS ASSEMBLY PROTEIN"/>
    <property type="match status" value="1"/>
</dbReference>
<evidence type="ECO:0000256" key="3">
    <source>
        <dbReference type="ARBA" id="ARBA00022692"/>
    </source>
</evidence>
<dbReference type="EMBL" id="CP076683">
    <property type="protein sequence ID" value="QWV17662.1"/>
    <property type="molecule type" value="Genomic_DNA"/>
</dbReference>
<feature type="transmembrane region" description="Helical" evidence="6">
    <location>
        <begin position="6"/>
        <end position="26"/>
    </location>
</feature>
<dbReference type="InterPro" id="IPR018076">
    <property type="entry name" value="T2SS_GspF_dom"/>
</dbReference>
<reference evidence="9 10" key="1">
    <citation type="submission" date="2018-06" db="EMBL/GenBank/DDBJ databases">
        <title>Whole genome sequencing of four bacterial strains from South Shetland trench revealing bio-synthetic gene clusters.</title>
        <authorList>
            <person name="Abdel-Mageed W.M."/>
            <person name="Lehri B."/>
            <person name="Jarmusch S.A."/>
            <person name="Miranda K."/>
            <person name="Goodfellow M."/>
            <person name="Jaspars M."/>
            <person name="Karlyshev A.V."/>
        </authorList>
    </citation>
    <scope>NUCLEOTIDE SEQUENCE [LARGE SCALE GENOMIC DNA]</scope>
    <source>
        <strain evidence="9 10">SST2</strain>
    </source>
</reference>
<keyword evidence="4 6" id="KW-1133">Transmembrane helix</keyword>
<evidence type="ECO:0000256" key="2">
    <source>
        <dbReference type="ARBA" id="ARBA00022475"/>
    </source>
</evidence>
<keyword evidence="5 6" id="KW-0472">Membrane</keyword>
<keyword evidence="3 6" id="KW-0812">Transmembrane</keyword>
<dbReference type="Proteomes" id="UP000252554">
    <property type="component" value="Unassembled WGS sequence"/>
</dbReference>
<feature type="transmembrane region" description="Helical" evidence="6">
    <location>
        <begin position="47"/>
        <end position="70"/>
    </location>
</feature>
<keyword evidence="2" id="KW-1003">Cell membrane</keyword>
<dbReference type="GO" id="GO:0005886">
    <property type="term" value="C:plasma membrane"/>
    <property type="evidence" value="ECO:0007669"/>
    <property type="project" value="UniProtKB-SubCell"/>
</dbReference>
<evidence type="ECO:0000313" key="10">
    <source>
        <dbReference type="Proteomes" id="UP000252554"/>
    </source>
</evidence>
<comment type="subcellular location">
    <subcellularLocation>
        <location evidence="1">Cell membrane</location>
        <topology evidence="1">Multi-pass membrane protein</topology>
    </subcellularLocation>
</comment>
<feature type="domain" description="Type II secretion system protein GspF" evidence="7">
    <location>
        <begin position="120"/>
        <end position="242"/>
    </location>
</feature>
<reference evidence="8 11" key="2">
    <citation type="submission" date="2021-06" db="EMBL/GenBank/DDBJ databases">
        <title>Microbial metabolic specificity influences pelagic lipid remineralization.</title>
        <authorList>
            <person name="Behrendt L."/>
            <person name="Hunter J.E."/>
            <person name="Alcolombri U."/>
            <person name="Smriga S."/>
            <person name="Mincer T."/>
            <person name="Lowenstein D.P."/>
            <person name="Peaudecerf F.J."/>
            <person name="Fernandez V.I."/>
            <person name="Fredricks H."/>
            <person name="Almblad H."/>
            <person name="Harrison J.J."/>
            <person name="Stocker R."/>
            <person name="Van Mooy B.A.S."/>
        </authorList>
    </citation>
    <scope>NUCLEOTIDE SEQUENCE [LARGE SCALE GENOMIC DNA]</scope>
    <source>
        <strain evidence="8 11">A252</strain>
    </source>
</reference>
<evidence type="ECO:0000256" key="4">
    <source>
        <dbReference type="ARBA" id="ARBA00022989"/>
    </source>
</evidence>